<sequence>MLGITTLRLALKVIPSRPSLSVKLVSEVLVSNGLQSCREELSLGGLNYQTGSTVTDMDCVPYPVHQSHMYRKHDLQHQEKQQLHQQQQNQKLCKSQPQHQRKPLNSNQSSNLPPKRRQLPPVWQLSGRNGRGRGGQYRAVIVPIFSQTNIDGSVDVRIAHIPTNNGDNNNNNNSDSNGHKAPDNATRFSKATQLALAAGGLSKQTDTAKGVIRFPDTDYNNVLGAVPRLGRVLGEEGGLGCTLEQGSRERGGERKMVEKPVEIQEERGCRTGQEQAIDRREETLRIGPPSHTTATSSAAGLSGPARSTGCRRGEAAVAPWDSSEPGGKEEEGGGEHCSRALHSLSVRSDGCSARETRHSSGVGKICSGRGGGGGGGGWRSEEGVTATAPTFNTTGDHSVRLRAGGDDGSGADSQGDRRQSGDKDDVTLEKGAAVGGTVSLNAAAEARISPNSAIEGRRDSDTEYFSHNRTGDRVRDDATGAAVTATHSNGSIDLAGCKKSDKFDGGACNTCSQNSANIRTEVPNMGNQSSSARVSSSGSDARPRKISFRDKKAQSPSSTVDATVHFKKDNAFTAGSDGGSVSIVSETRQPETPVVNPVNGSRGHGSDTAAIRDEAGTKILNDLNKESPNSKNAHKDTKPSLQSNIAVKNTRTNVLSKEEETERNDVKENDRLSVASSTSTVTSDGSQISPIDPLKRDQEAPKLPHNQPQKNTTTITPPTVSLVGSTGGQRTTGNANIGCTTAAAAAQLGEVARPVKLGPKTEDIYAVPVPRRLRAPTRANLVRQRDVDEEEEEELPDTGPPPIPERPSEEAGPITRQQIQGSNNSNTLENVEAEAAARQPNIVQVTCQMKKSHTTCGSLCRAASSRDSLGECYSFRGYYFASAAAAPSYDYFSLGRKPKRVPLVKTLTDSSGMAMSLDKLLKLRRQSPSTPSNSSVQLSQEPSVEDILRSCSEYDMSVPSEPVFRDRTSSDADATRSPLDRPAYPRGPLLSFTEASQIKLPDDWEGFGQTQNGGSRHGFSKPFARGTRNSKRQRSSAREARSKPSSGATVQKSDSVRSAPPAPEERQNILLTQKTRESYIQASTEISFAPPAELRVVKKSETHSNRPIPPSLSSSSTSTLSSLSSHDVRTNQTHSTPPTKLHKHGKADGEQPYSKENDQSSDSVRLRETTSKGNVREASFTSSSSSHSSSTSTATVVASDQLASTSKSHSTSYAAAAAAAACVQQAAQLDTASVDQSCRDYTLRGSPDSNTDTARGNTAVNSSKPRPADSALIPTGGEESEANNGRNLPSSLQPITTSSSGGPDVPTKLHKVSRDEKSRSKQKCSPLAQDQKSLSTDSATSNSSSVLGTKKRKMEREEPKLQGKQKEGKAPDKKSYSLKWLKPSEKSSKTKSNKKTPSLSATLEEPRIHLSITSEPEARSSSSTTSDSLTSDPRSRLTSGGSLDEPRSPVFSPPPSGAEMSALTVDISPPGGFFSRDSGRSSPFLPAPRSPNQASKTISSPGSRHVCSRLSQGAESTRPERRRNPALGWLCDGNHVKLGWVWLSRFPGWSGYVDTARGLVSGIAEQADGVSNLRTYCCLQQSDSSQPHSVHYLSKLCSRPDMTHPTRPSPPPPPTPQPPVACRPPPPWGCARELRFDPHPMPGVP</sequence>
<dbReference type="Proteomes" id="UP001283361">
    <property type="component" value="Unassembled WGS sequence"/>
</dbReference>
<feature type="compositionally biased region" description="Low complexity" evidence="1">
    <location>
        <begin position="529"/>
        <end position="539"/>
    </location>
</feature>
<feature type="region of interest" description="Disordered" evidence="1">
    <location>
        <begin position="71"/>
        <end position="130"/>
    </location>
</feature>
<feature type="compositionally biased region" description="Polar residues" evidence="1">
    <location>
        <begin position="387"/>
        <end position="396"/>
    </location>
</feature>
<feature type="region of interest" description="Disordered" evidence="1">
    <location>
        <begin position="1599"/>
        <end position="1627"/>
    </location>
</feature>
<dbReference type="EMBL" id="JAWDGP010002657">
    <property type="protein sequence ID" value="KAK3781172.1"/>
    <property type="molecule type" value="Genomic_DNA"/>
</dbReference>
<feature type="compositionally biased region" description="Basic and acidic residues" evidence="1">
    <location>
        <begin position="963"/>
        <end position="974"/>
    </location>
</feature>
<feature type="compositionally biased region" description="Basic and acidic residues" evidence="1">
    <location>
        <begin position="414"/>
        <end position="425"/>
    </location>
</feature>
<feature type="region of interest" description="Disordered" evidence="1">
    <location>
        <begin position="1239"/>
        <end position="1527"/>
    </location>
</feature>
<feature type="region of interest" description="Disordered" evidence="1">
    <location>
        <begin position="622"/>
        <end position="729"/>
    </location>
</feature>
<organism evidence="2 3">
    <name type="scientific">Elysia crispata</name>
    <name type="common">lettuce slug</name>
    <dbReference type="NCBI Taxonomy" id="231223"/>
    <lineage>
        <taxon>Eukaryota</taxon>
        <taxon>Metazoa</taxon>
        <taxon>Spiralia</taxon>
        <taxon>Lophotrochozoa</taxon>
        <taxon>Mollusca</taxon>
        <taxon>Gastropoda</taxon>
        <taxon>Heterobranchia</taxon>
        <taxon>Euthyneura</taxon>
        <taxon>Panpulmonata</taxon>
        <taxon>Sacoglossa</taxon>
        <taxon>Placobranchoidea</taxon>
        <taxon>Plakobranchidae</taxon>
        <taxon>Elysia</taxon>
    </lineage>
</organism>
<feature type="compositionally biased region" description="Low complexity" evidence="1">
    <location>
        <begin position="1470"/>
        <end position="1484"/>
    </location>
</feature>
<feature type="region of interest" description="Disordered" evidence="1">
    <location>
        <begin position="348"/>
        <end position="425"/>
    </location>
</feature>
<feature type="region of interest" description="Disordered" evidence="1">
    <location>
        <begin position="519"/>
        <end position="608"/>
    </location>
</feature>
<gene>
    <name evidence="2" type="ORF">RRG08_020112</name>
</gene>
<feature type="region of interest" description="Disordered" evidence="1">
    <location>
        <begin position="161"/>
        <end position="184"/>
    </location>
</feature>
<feature type="compositionally biased region" description="Basic and acidic residues" evidence="1">
    <location>
        <begin position="326"/>
        <end position="336"/>
    </location>
</feature>
<feature type="compositionally biased region" description="Polar residues" evidence="1">
    <location>
        <begin position="1043"/>
        <end position="1053"/>
    </location>
</feature>
<accession>A0AAE1DSJ9</accession>
<feature type="compositionally biased region" description="Basic and acidic residues" evidence="1">
    <location>
        <begin position="72"/>
        <end position="82"/>
    </location>
</feature>
<reference evidence="2" key="1">
    <citation type="journal article" date="2023" name="G3 (Bethesda)">
        <title>A reference genome for the long-term kleptoplast-retaining sea slug Elysia crispata morphotype clarki.</title>
        <authorList>
            <person name="Eastman K.E."/>
            <person name="Pendleton A.L."/>
            <person name="Shaikh M.A."/>
            <person name="Suttiyut T."/>
            <person name="Ogas R."/>
            <person name="Tomko P."/>
            <person name="Gavelis G."/>
            <person name="Widhalm J.R."/>
            <person name="Wisecaver J.H."/>
        </authorList>
    </citation>
    <scope>NUCLEOTIDE SEQUENCE</scope>
    <source>
        <strain evidence="2">ECLA1</strain>
    </source>
</reference>
<evidence type="ECO:0000313" key="3">
    <source>
        <dbReference type="Proteomes" id="UP001283361"/>
    </source>
</evidence>
<feature type="compositionally biased region" description="Low complexity" evidence="1">
    <location>
        <begin position="1111"/>
        <end position="1125"/>
    </location>
</feature>
<protein>
    <submittedName>
        <fullName evidence="2">Uncharacterized protein</fullName>
    </submittedName>
</protein>
<feature type="compositionally biased region" description="Acidic residues" evidence="1">
    <location>
        <begin position="787"/>
        <end position="796"/>
    </location>
</feature>
<feature type="compositionally biased region" description="Low complexity" evidence="1">
    <location>
        <begin position="1178"/>
        <end position="1199"/>
    </location>
</feature>
<feature type="compositionally biased region" description="Polar residues" evidence="1">
    <location>
        <begin position="639"/>
        <end position="655"/>
    </location>
</feature>
<feature type="compositionally biased region" description="Low complexity" evidence="1">
    <location>
        <begin position="83"/>
        <end position="98"/>
    </location>
</feature>
<feature type="compositionally biased region" description="Low complexity" evidence="1">
    <location>
        <begin position="164"/>
        <end position="176"/>
    </location>
</feature>
<proteinExistence type="predicted"/>
<evidence type="ECO:0000256" key="1">
    <source>
        <dbReference type="SAM" id="MobiDB-lite"/>
    </source>
</evidence>
<feature type="compositionally biased region" description="Polar residues" evidence="1">
    <location>
        <begin position="706"/>
        <end position="724"/>
    </location>
</feature>
<feature type="region of interest" description="Disordered" evidence="1">
    <location>
        <begin position="778"/>
        <end position="823"/>
    </location>
</feature>
<feature type="compositionally biased region" description="Gly residues" evidence="1">
    <location>
        <begin position="368"/>
        <end position="378"/>
    </location>
</feature>
<feature type="region of interest" description="Disordered" evidence="1">
    <location>
        <begin position="452"/>
        <end position="473"/>
    </location>
</feature>
<feature type="compositionally biased region" description="Basic and acidic residues" evidence="1">
    <location>
        <begin position="656"/>
        <end position="671"/>
    </location>
</feature>
<feature type="compositionally biased region" description="Basic and acidic residues" evidence="1">
    <location>
        <begin position="541"/>
        <end position="553"/>
    </location>
</feature>
<feature type="compositionally biased region" description="Basic and acidic residues" evidence="1">
    <location>
        <begin position="455"/>
        <end position="473"/>
    </location>
</feature>
<feature type="compositionally biased region" description="Basic and acidic residues" evidence="1">
    <location>
        <begin position="1354"/>
        <end position="1375"/>
    </location>
</feature>
<feature type="compositionally biased region" description="Polar residues" evidence="1">
    <location>
        <begin position="1282"/>
        <end position="1301"/>
    </location>
</feature>
<feature type="region of interest" description="Disordered" evidence="1">
    <location>
        <begin position="1097"/>
        <end position="1220"/>
    </location>
</feature>
<feature type="compositionally biased region" description="Polar residues" evidence="1">
    <location>
        <begin position="1490"/>
        <end position="1502"/>
    </location>
</feature>
<evidence type="ECO:0000313" key="2">
    <source>
        <dbReference type="EMBL" id="KAK3781172.1"/>
    </source>
</evidence>
<feature type="compositionally biased region" description="Polar residues" evidence="1">
    <location>
        <begin position="290"/>
        <end position="299"/>
    </location>
</feature>
<comment type="caution">
    <text evidence="2">The sequence shown here is derived from an EMBL/GenBank/DDBJ whole genome shotgun (WGS) entry which is preliminary data.</text>
</comment>
<feature type="compositionally biased region" description="Low complexity" evidence="1">
    <location>
        <begin position="1333"/>
        <end position="1345"/>
    </location>
</feature>
<feature type="compositionally biased region" description="Polar residues" evidence="1">
    <location>
        <begin position="103"/>
        <end position="112"/>
    </location>
</feature>
<feature type="compositionally biased region" description="Pro residues" evidence="1">
    <location>
        <begin position="1607"/>
        <end position="1627"/>
    </location>
</feature>
<feature type="region of interest" description="Disordered" evidence="1">
    <location>
        <begin position="1003"/>
        <end position="1076"/>
    </location>
</feature>
<feature type="compositionally biased region" description="Basic and acidic residues" evidence="1">
    <location>
        <begin position="693"/>
        <end position="702"/>
    </location>
</feature>
<feature type="compositionally biased region" description="Low complexity" evidence="1">
    <location>
        <begin position="1413"/>
        <end position="1432"/>
    </location>
</feature>
<feature type="region of interest" description="Disordered" evidence="1">
    <location>
        <begin position="959"/>
        <end position="988"/>
    </location>
</feature>
<feature type="compositionally biased region" description="Low complexity" evidence="1">
    <location>
        <begin position="673"/>
        <end position="683"/>
    </location>
</feature>
<name>A0AAE1DSJ9_9GAST</name>
<feature type="compositionally biased region" description="Polar residues" evidence="1">
    <location>
        <begin position="1201"/>
        <end position="1213"/>
    </location>
</feature>
<feature type="region of interest" description="Disordered" evidence="1">
    <location>
        <begin position="267"/>
        <end position="336"/>
    </location>
</feature>
<feature type="compositionally biased region" description="Basic and acidic residues" evidence="1">
    <location>
        <begin position="1146"/>
        <end position="1170"/>
    </location>
</feature>
<feature type="compositionally biased region" description="Polar residues" evidence="1">
    <location>
        <begin position="1247"/>
        <end position="1264"/>
    </location>
</feature>
<keyword evidence="3" id="KW-1185">Reference proteome</keyword>